<feature type="chain" id="PRO_5003156116" evidence="2">
    <location>
        <begin position="24"/>
        <end position="229"/>
    </location>
</feature>
<feature type="region of interest" description="Disordered" evidence="1">
    <location>
        <begin position="141"/>
        <end position="229"/>
    </location>
</feature>
<dbReference type="InParanoid" id="E1ZUJ5"/>
<evidence type="ECO:0000256" key="2">
    <source>
        <dbReference type="SAM" id="SignalP"/>
    </source>
</evidence>
<name>E1ZUJ5_CHLVA</name>
<dbReference type="Proteomes" id="UP000008141">
    <property type="component" value="Unassembled WGS sequence"/>
</dbReference>
<protein>
    <submittedName>
        <fullName evidence="3">Uncharacterized protein</fullName>
    </submittedName>
</protein>
<keyword evidence="4" id="KW-1185">Reference proteome</keyword>
<dbReference type="AlphaFoldDB" id="E1ZUJ5"/>
<evidence type="ECO:0000256" key="1">
    <source>
        <dbReference type="SAM" id="MobiDB-lite"/>
    </source>
</evidence>
<evidence type="ECO:0000313" key="3">
    <source>
        <dbReference type="EMBL" id="EFN50500.1"/>
    </source>
</evidence>
<feature type="non-terminal residue" evidence="3">
    <location>
        <position position="229"/>
    </location>
</feature>
<proteinExistence type="predicted"/>
<dbReference type="RefSeq" id="XP_005842632.1">
    <property type="nucleotide sequence ID" value="XM_005842575.1"/>
</dbReference>
<dbReference type="GeneID" id="17349933"/>
<organism evidence="4">
    <name type="scientific">Chlorella variabilis</name>
    <name type="common">Green alga</name>
    <dbReference type="NCBI Taxonomy" id="554065"/>
    <lineage>
        <taxon>Eukaryota</taxon>
        <taxon>Viridiplantae</taxon>
        <taxon>Chlorophyta</taxon>
        <taxon>core chlorophytes</taxon>
        <taxon>Trebouxiophyceae</taxon>
        <taxon>Chlorellales</taxon>
        <taxon>Chlorellaceae</taxon>
        <taxon>Chlorella clade</taxon>
        <taxon>Chlorella</taxon>
    </lineage>
</organism>
<reference evidence="3 4" key="1">
    <citation type="journal article" date="2010" name="Plant Cell">
        <title>The Chlorella variabilis NC64A genome reveals adaptation to photosymbiosis, coevolution with viruses, and cryptic sex.</title>
        <authorList>
            <person name="Blanc G."/>
            <person name="Duncan G."/>
            <person name="Agarkova I."/>
            <person name="Borodovsky M."/>
            <person name="Gurnon J."/>
            <person name="Kuo A."/>
            <person name="Lindquist E."/>
            <person name="Lucas S."/>
            <person name="Pangilinan J."/>
            <person name="Polle J."/>
            <person name="Salamov A."/>
            <person name="Terry A."/>
            <person name="Yamada T."/>
            <person name="Dunigan D.D."/>
            <person name="Grigoriev I.V."/>
            <person name="Claverie J.M."/>
            <person name="Van Etten J.L."/>
        </authorList>
    </citation>
    <scope>NUCLEOTIDE SEQUENCE [LARGE SCALE GENOMIC DNA]</scope>
    <source>
        <strain evidence="3 4">NC64A</strain>
    </source>
</reference>
<dbReference type="KEGG" id="cvr:CHLNCDRAFT_55817"/>
<feature type="compositionally biased region" description="Low complexity" evidence="1">
    <location>
        <begin position="64"/>
        <end position="91"/>
    </location>
</feature>
<dbReference type="EMBL" id="GL434056">
    <property type="protein sequence ID" value="EFN50500.1"/>
    <property type="molecule type" value="Genomic_DNA"/>
</dbReference>
<evidence type="ECO:0000313" key="4">
    <source>
        <dbReference type="Proteomes" id="UP000008141"/>
    </source>
</evidence>
<feature type="region of interest" description="Disordered" evidence="1">
    <location>
        <begin position="61"/>
        <end position="112"/>
    </location>
</feature>
<feature type="signal peptide" evidence="2">
    <location>
        <begin position="1"/>
        <end position="23"/>
    </location>
</feature>
<gene>
    <name evidence="3" type="ORF">CHLNCDRAFT_55817</name>
</gene>
<accession>E1ZUJ5</accession>
<sequence>MFSMGACSLLGAALGCLVLPGLASNEPDFLGPALPDDIAQAIAIGDLDPITKLPFGEDLEPATAPLADAGAGSGSDQSAAAAAGLRQAPLGRHQKNGRNSKSGGLKPGPANGGNTLANYKGFLCGLPTQAAAAGFRLPRANSCHAGSQDSSKAAPRQQKEQQQDQVSPPERDSQQRPAPDSPQAVGQPAADAGDTLASPTEEQWASFRREVSRRQRGSSRAMVAGAPAG</sequence>
<keyword evidence="2" id="KW-0732">Signal</keyword>